<dbReference type="SUPFAM" id="SSF54427">
    <property type="entry name" value="NTF2-like"/>
    <property type="match status" value="1"/>
</dbReference>
<dbReference type="InterPro" id="IPR032710">
    <property type="entry name" value="NTF2-like_dom_sf"/>
</dbReference>
<dbReference type="InterPro" id="IPR027843">
    <property type="entry name" value="DUF4440"/>
</dbReference>
<evidence type="ECO:0000313" key="3">
    <source>
        <dbReference type="Proteomes" id="UP001139347"/>
    </source>
</evidence>
<dbReference type="Proteomes" id="UP001139347">
    <property type="component" value="Unassembled WGS sequence"/>
</dbReference>
<sequence>MESPIRKKPVMNPEDMNPAFAEAYNSGNIDSLLALYEPQGILINPNGGIDQGIDHVRKTLEDLLQLKGNMVSKNMYCIPFENMALMRAHYILHTVDADGNPIQIQGHTSEIVRKQPDGSWLYIVDHPFGADPILETDAAL</sequence>
<dbReference type="EMBL" id="JALIRP010000005">
    <property type="protein sequence ID" value="MCJ8012954.1"/>
    <property type="molecule type" value="Genomic_DNA"/>
</dbReference>
<evidence type="ECO:0000259" key="1">
    <source>
        <dbReference type="Pfam" id="PF14534"/>
    </source>
</evidence>
<proteinExistence type="predicted"/>
<keyword evidence="3" id="KW-1185">Reference proteome</keyword>
<dbReference type="AlphaFoldDB" id="A0A9X1WPZ8"/>
<dbReference type="Pfam" id="PF14534">
    <property type="entry name" value="DUF4440"/>
    <property type="match status" value="1"/>
</dbReference>
<protein>
    <submittedName>
        <fullName evidence="2">DUF4440 domain-containing protein</fullName>
    </submittedName>
</protein>
<dbReference type="Gene3D" id="3.10.450.50">
    <property type="match status" value="1"/>
</dbReference>
<accession>A0A9X1WPZ8</accession>
<evidence type="ECO:0000313" key="2">
    <source>
        <dbReference type="EMBL" id="MCJ8012954.1"/>
    </source>
</evidence>
<organism evidence="2 3">
    <name type="scientific">Paenibacillus mangrovi</name>
    <dbReference type="NCBI Taxonomy" id="2931978"/>
    <lineage>
        <taxon>Bacteria</taxon>
        <taxon>Bacillati</taxon>
        <taxon>Bacillota</taxon>
        <taxon>Bacilli</taxon>
        <taxon>Bacillales</taxon>
        <taxon>Paenibacillaceae</taxon>
        <taxon>Paenibacillus</taxon>
    </lineage>
</organism>
<name>A0A9X1WPZ8_9BACL</name>
<reference evidence="2" key="1">
    <citation type="submission" date="2022-04" db="EMBL/GenBank/DDBJ databases">
        <title>Paenibacillus mangrovi sp. nov., a novel endophytic bacterium isolated from bark of Kandelia candel.</title>
        <authorList>
            <person name="Tuo L."/>
        </authorList>
    </citation>
    <scope>NUCLEOTIDE SEQUENCE</scope>
    <source>
        <strain evidence="2">KQZ6P-2</strain>
    </source>
</reference>
<comment type="caution">
    <text evidence="2">The sequence shown here is derived from an EMBL/GenBank/DDBJ whole genome shotgun (WGS) entry which is preliminary data.</text>
</comment>
<dbReference type="RefSeq" id="WP_244725797.1">
    <property type="nucleotide sequence ID" value="NZ_JALIRP010000005.1"/>
</dbReference>
<gene>
    <name evidence="2" type="ORF">MUG84_14545</name>
</gene>
<feature type="domain" description="DUF4440" evidence="1">
    <location>
        <begin position="19"/>
        <end position="121"/>
    </location>
</feature>